<dbReference type="AlphaFoldDB" id="C0C5P7"/>
<dbReference type="Pfam" id="PF00498">
    <property type="entry name" value="FHA"/>
    <property type="match status" value="1"/>
</dbReference>
<dbReference type="Gene3D" id="2.60.200.20">
    <property type="match status" value="1"/>
</dbReference>
<dbReference type="InterPro" id="IPR008984">
    <property type="entry name" value="SMAD_FHA_dom_sf"/>
</dbReference>
<comment type="caution">
    <text evidence="2">The sequence shown here is derived from an EMBL/GenBank/DDBJ whole genome shotgun (WGS) entry which is preliminary data.</text>
</comment>
<reference evidence="2" key="1">
    <citation type="submission" date="2009-02" db="EMBL/GenBank/DDBJ databases">
        <authorList>
            <person name="Fulton L."/>
            <person name="Clifton S."/>
            <person name="Fulton B."/>
            <person name="Xu J."/>
            <person name="Minx P."/>
            <person name="Pepin K.H."/>
            <person name="Johnson M."/>
            <person name="Bhonagiri V."/>
            <person name="Nash W.E."/>
            <person name="Mardis E.R."/>
            <person name="Wilson R.K."/>
        </authorList>
    </citation>
    <scope>NUCLEOTIDE SEQUENCE [LARGE SCALE GENOMIC DNA]</scope>
    <source>
        <strain evidence="2">DSM 15053</strain>
    </source>
</reference>
<dbReference type="EMBL" id="ABYI02000041">
    <property type="protein sequence ID" value="EEG72431.1"/>
    <property type="molecule type" value="Genomic_DNA"/>
</dbReference>
<organism evidence="2 3">
    <name type="scientific">[Clostridium] hylemonae DSM 15053</name>
    <dbReference type="NCBI Taxonomy" id="553973"/>
    <lineage>
        <taxon>Bacteria</taxon>
        <taxon>Bacillati</taxon>
        <taxon>Bacillota</taxon>
        <taxon>Clostridia</taxon>
        <taxon>Lachnospirales</taxon>
        <taxon>Lachnospiraceae</taxon>
    </lineage>
</organism>
<dbReference type="eggNOG" id="COG1716">
    <property type="taxonomic scope" value="Bacteria"/>
</dbReference>
<dbReference type="PROSITE" id="PS50006">
    <property type="entry name" value="FHA_DOMAIN"/>
    <property type="match status" value="1"/>
</dbReference>
<gene>
    <name evidence="2" type="ORF">CLOHYLEM_07434</name>
</gene>
<dbReference type="SUPFAM" id="SSF49879">
    <property type="entry name" value="SMAD/FHA domain"/>
    <property type="match status" value="1"/>
</dbReference>
<dbReference type="STRING" id="553973.CLOHYLEM_07434"/>
<evidence type="ECO:0000313" key="3">
    <source>
        <dbReference type="Proteomes" id="UP000004893"/>
    </source>
</evidence>
<dbReference type="CDD" id="cd00060">
    <property type="entry name" value="FHA"/>
    <property type="match status" value="1"/>
</dbReference>
<reference evidence="2" key="2">
    <citation type="submission" date="2013-06" db="EMBL/GenBank/DDBJ databases">
        <title>Draft genome sequence of Clostridium hylemonae (DSM 15053).</title>
        <authorList>
            <person name="Sudarsanam P."/>
            <person name="Ley R."/>
            <person name="Guruge J."/>
            <person name="Turnbaugh P.J."/>
            <person name="Mahowald M."/>
            <person name="Liep D."/>
            <person name="Gordon J."/>
        </authorList>
    </citation>
    <scope>NUCLEOTIDE SEQUENCE</scope>
    <source>
        <strain evidence="2">DSM 15053</strain>
    </source>
</reference>
<evidence type="ECO:0000313" key="2">
    <source>
        <dbReference type="EMBL" id="EEG72431.1"/>
    </source>
</evidence>
<dbReference type="RefSeq" id="WP_006444779.1">
    <property type="nucleotide sequence ID" value="NZ_CP036524.1"/>
</dbReference>
<proteinExistence type="predicted"/>
<dbReference type="Proteomes" id="UP000004893">
    <property type="component" value="Unassembled WGS sequence"/>
</dbReference>
<dbReference type="InterPro" id="IPR000253">
    <property type="entry name" value="FHA_dom"/>
</dbReference>
<dbReference type="SMART" id="SM00240">
    <property type="entry name" value="FHA"/>
    <property type="match status" value="1"/>
</dbReference>
<protein>
    <submittedName>
        <fullName evidence="2">FHA domain protein</fullName>
    </submittedName>
</protein>
<name>C0C5P7_9FIRM</name>
<dbReference type="OrthoDB" id="9783862at2"/>
<dbReference type="HOGENOM" id="CLU_1841740_0_0_9"/>
<keyword evidence="3" id="KW-1185">Reference proteome</keyword>
<sequence length="161" mass="18020">MDYLDGWKEAGEVFIPPLKKKGFGEDIIIRKRIEPAGERPVPVREEQCAYTGSEPTVFAAHVPRAYIKRLKDGRTTELAGRETVIGKERDSDCVITDNPTVSRHHARITASADGYYLEDLGSSNHTYIDGSEIKKPVRLAGGMCFQLSDEEFQFMLEAGQE</sequence>
<accession>C0C5P7</accession>
<feature type="domain" description="FHA" evidence="1">
    <location>
        <begin position="83"/>
        <end position="133"/>
    </location>
</feature>
<evidence type="ECO:0000259" key="1">
    <source>
        <dbReference type="PROSITE" id="PS50006"/>
    </source>
</evidence>